<evidence type="ECO:0000259" key="3">
    <source>
        <dbReference type="PROSITE" id="PS50887"/>
    </source>
</evidence>
<keyword evidence="5" id="KW-1185">Reference proteome</keyword>
<dbReference type="PANTHER" id="PTHR44757">
    <property type="entry name" value="DIGUANYLATE CYCLASE DGCP"/>
    <property type="match status" value="1"/>
</dbReference>
<dbReference type="InterPro" id="IPR052155">
    <property type="entry name" value="Biofilm_reg_signaling"/>
</dbReference>
<dbReference type="InterPro" id="IPR000160">
    <property type="entry name" value="GGDEF_dom"/>
</dbReference>
<dbReference type="SUPFAM" id="SSF141868">
    <property type="entry name" value="EAL domain-like"/>
    <property type="match status" value="1"/>
</dbReference>
<feature type="transmembrane region" description="Helical" evidence="1">
    <location>
        <begin position="184"/>
        <end position="205"/>
    </location>
</feature>
<dbReference type="CDD" id="cd01948">
    <property type="entry name" value="EAL"/>
    <property type="match status" value="1"/>
</dbReference>
<dbReference type="NCBIfam" id="TIGR00254">
    <property type="entry name" value="GGDEF"/>
    <property type="match status" value="1"/>
</dbReference>
<feature type="transmembrane region" description="Helical" evidence="1">
    <location>
        <begin position="72"/>
        <end position="88"/>
    </location>
</feature>
<dbReference type="SMART" id="SM00052">
    <property type="entry name" value="EAL"/>
    <property type="match status" value="1"/>
</dbReference>
<dbReference type="Gene3D" id="3.30.70.270">
    <property type="match status" value="1"/>
</dbReference>
<evidence type="ECO:0000259" key="2">
    <source>
        <dbReference type="PROSITE" id="PS50883"/>
    </source>
</evidence>
<dbReference type="SUPFAM" id="SSF55073">
    <property type="entry name" value="Nucleotide cyclase"/>
    <property type="match status" value="1"/>
</dbReference>
<reference evidence="4 5" key="1">
    <citation type="submission" date="2023-07" db="EMBL/GenBank/DDBJ databases">
        <title>Sequencing the genomes of 1000 actinobacteria strains.</title>
        <authorList>
            <person name="Klenk H.-P."/>
        </authorList>
    </citation>
    <scope>NUCLEOTIDE SEQUENCE [LARGE SCALE GENOMIC DNA]</scope>
    <source>
        <strain evidence="4 5">DSM 44388</strain>
    </source>
</reference>
<dbReference type="InterPro" id="IPR029787">
    <property type="entry name" value="Nucleotide_cyclase"/>
</dbReference>
<feature type="domain" description="GGDEF" evidence="3">
    <location>
        <begin position="429"/>
        <end position="561"/>
    </location>
</feature>
<dbReference type="PROSITE" id="PS50883">
    <property type="entry name" value="EAL"/>
    <property type="match status" value="1"/>
</dbReference>
<feature type="transmembrane region" description="Helical" evidence="1">
    <location>
        <begin position="12"/>
        <end position="34"/>
    </location>
</feature>
<evidence type="ECO:0000256" key="1">
    <source>
        <dbReference type="SAM" id="Phobius"/>
    </source>
</evidence>
<dbReference type="InterPro" id="IPR001633">
    <property type="entry name" value="EAL_dom"/>
</dbReference>
<evidence type="ECO:0000313" key="5">
    <source>
        <dbReference type="Proteomes" id="UP001235712"/>
    </source>
</evidence>
<sequence length="870" mass="92955">MGHLWVTTKSPATRAAMGAGVLLVLVIGLVPSLLGRPAELAGMSTLPWWVFAVAFAVTEACGLNVGVRGRRWAISLSGIPLAAGLYLADPAGLLAARLVGSLLVSAWYRRHSPMTLLTGAFAVTAGTGTAELLFRFLVLRHDLLSYSGRTMTLLVVVLAALVEITLLLRVHFDASGRRGEALRLLVRALAAGVMGAAIGLLPVLSISRGEAVLPGIVLGPGLVVGFHAFAMLSDRHHRLRRLYDLSEALAHVPAPARAIPLVLEQSADLLRARYAELVLEENTLSADRRLWSFRAGQVVGPRTPADDLLTLPFPPETGRLVRGRGRAEREFLRARGVCQAVLVPLRIDDRVVGHLLVGERAGGERGFAAADLTTLETVAARAAVALGNGHLLERLQFEARHDELTGLPNRLDFRAQLDECVGDLMSTGRPCAVMLLDFNGFKAINDSLGHQAGDQLLRELAGRFREVAGRGVTIARLGGDEFAALAPGMGDGAARALARRLLSAFDEPVLVDGNELRAAGSLGVAVGPEQGTTGAELLRRADVAMYVAKSAGGGYRMFNRTMDLPASQVHTLATALEVALRTDSIQIAVQPMVDLVTGRVHALEALARWKHPELGEVPPEDFFAAAERSGMVGELSRRVLDQALSAARDWLENGRQVRVAINLAPGWLADPTLPEQITTALAVHDLPAEQLYLEFSEGDVIDEPDHAVTALARLRALGVRLSVDDFGTGYSSLTFLSRLPVDQIKIHQSFVQELRSGGRTRAVVQSIIDLGRNLGLEVVAEGVTDAHTRIELKRMGCGFGQGYYFDAPMAVGELSWLAGRRLNGFGHIGQVAFPPAPRVLGRLDAPLDTLAECSPPTSSPAPSPVPPSVP</sequence>
<dbReference type="Gene3D" id="3.30.450.40">
    <property type="match status" value="1"/>
</dbReference>
<dbReference type="InterPro" id="IPR029016">
    <property type="entry name" value="GAF-like_dom_sf"/>
</dbReference>
<dbReference type="InterPro" id="IPR043128">
    <property type="entry name" value="Rev_trsase/Diguanyl_cyclase"/>
</dbReference>
<dbReference type="PANTHER" id="PTHR44757:SF2">
    <property type="entry name" value="BIOFILM ARCHITECTURE MAINTENANCE PROTEIN MBAA"/>
    <property type="match status" value="1"/>
</dbReference>
<dbReference type="Pfam" id="PF00990">
    <property type="entry name" value="GGDEF"/>
    <property type="match status" value="1"/>
</dbReference>
<feature type="transmembrane region" description="Helical" evidence="1">
    <location>
        <begin position="116"/>
        <end position="138"/>
    </location>
</feature>
<dbReference type="Pfam" id="PF00563">
    <property type="entry name" value="EAL"/>
    <property type="match status" value="1"/>
</dbReference>
<accession>A0ABT9P234</accession>
<feature type="transmembrane region" description="Helical" evidence="1">
    <location>
        <begin position="150"/>
        <end position="172"/>
    </location>
</feature>
<keyword evidence="1" id="KW-1133">Transmembrane helix</keyword>
<dbReference type="RefSeq" id="WP_307241607.1">
    <property type="nucleotide sequence ID" value="NZ_JAUSQZ010000001.1"/>
</dbReference>
<dbReference type="SMART" id="SM00267">
    <property type="entry name" value="GGDEF"/>
    <property type="match status" value="1"/>
</dbReference>
<dbReference type="PROSITE" id="PS50887">
    <property type="entry name" value="GGDEF"/>
    <property type="match status" value="1"/>
</dbReference>
<keyword evidence="1" id="KW-0812">Transmembrane</keyword>
<feature type="transmembrane region" description="Helical" evidence="1">
    <location>
        <begin position="46"/>
        <end position="65"/>
    </location>
</feature>
<keyword evidence="1" id="KW-0472">Membrane</keyword>
<proteinExistence type="predicted"/>
<evidence type="ECO:0000313" key="4">
    <source>
        <dbReference type="EMBL" id="MDP9826621.1"/>
    </source>
</evidence>
<dbReference type="SUPFAM" id="SSF55781">
    <property type="entry name" value="GAF domain-like"/>
    <property type="match status" value="1"/>
</dbReference>
<dbReference type="EMBL" id="JAUSQZ010000001">
    <property type="protein sequence ID" value="MDP9826621.1"/>
    <property type="molecule type" value="Genomic_DNA"/>
</dbReference>
<feature type="transmembrane region" description="Helical" evidence="1">
    <location>
        <begin position="211"/>
        <end position="232"/>
    </location>
</feature>
<dbReference type="Proteomes" id="UP001235712">
    <property type="component" value="Unassembled WGS sequence"/>
</dbReference>
<organism evidence="4 5">
    <name type="scientific">Kineosporia succinea</name>
    <dbReference type="NCBI Taxonomy" id="84632"/>
    <lineage>
        <taxon>Bacteria</taxon>
        <taxon>Bacillati</taxon>
        <taxon>Actinomycetota</taxon>
        <taxon>Actinomycetes</taxon>
        <taxon>Kineosporiales</taxon>
        <taxon>Kineosporiaceae</taxon>
        <taxon>Kineosporia</taxon>
    </lineage>
</organism>
<feature type="domain" description="EAL" evidence="2">
    <location>
        <begin position="569"/>
        <end position="822"/>
    </location>
</feature>
<dbReference type="Gene3D" id="3.20.20.450">
    <property type="entry name" value="EAL domain"/>
    <property type="match status" value="1"/>
</dbReference>
<protein>
    <submittedName>
        <fullName evidence="4">Diguanylate cyclase (GGDEF)-like protein</fullName>
    </submittedName>
</protein>
<comment type="caution">
    <text evidence="4">The sequence shown here is derived from an EMBL/GenBank/DDBJ whole genome shotgun (WGS) entry which is preliminary data.</text>
</comment>
<dbReference type="CDD" id="cd01949">
    <property type="entry name" value="GGDEF"/>
    <property type="match status" value="1"/>
</dbReference>
<gene>
    <name evidence="4" type="ORF">J2S57_002370</name>
</gene>
<name>A0ABT9P234_9ACTN</name>
<dbReference type="InterPro" id="IPR035919">
    <property type="entry name" value="EAL_sf"/>
</dbReference>